<dbReference type="RefSeq" id="XP_064669921.1">
    <property type="nucleotide sequence ID" value="XM_064819372.1"/>
</dbReference>
<dbReference type="EMBL" id="MU853342">
    <property type="protein sequence ID" value="KAK4112351.1"/>
    <property type="molecule type" value="Genomic_DNA"/>
</dbReference>
<organism evidence="2 3">
    <name type="scientific">Canariomyces notabilis</name>
    <dbReference type="NCBI Taxonomy" id="2074819"/>
    <lineage>
        <taxon>Eukaryota</taxon>
        <taxon>Fungi</taxon>
        <taxon>Dikarya</taxon>
        <taxon>Ascomycota</taxon>
        <taxon>Pezizomycotina</taxon>
        <taxon>Sordariomycetes</taxon>
        <taxon>Sordariomycetidae</taxon>
        <taxon>Sordariales</taxon>
        <taxon>Chaetomiaceae</taxon>
        <taxon>Canariomyces</taxon>
    </lineage>
</organism>
<evidence type="ECO:0000313" key="3">
    <source>
        <dbReference type="Proteomes" id="UP001302812"/>
    </source>
</evidence>
<accession>A0AAN6TDR6</accession>
<feature type="compositionally biased region" description="Acidic residues" evidence="1">
    <location>
        <begin position="177"/>
        <end position="187"/>
    </location>
</feature>
<dbReference type="GeneID" id="89943498"/>
<protein>
    <submittedName>
        <fullName evidence="2">Uncharacterized protein</fullName>
    </submittedName>
</protein>
<name>A0AAN6TDR6_9PEZI</name>
<sequence length="209" mass="23901">MSATGKMTIFLSDFFPRAGFLWKRRQSVPRILRSSERDALVLRALFTVQGGKKFRRREANVLIANAIDIAAKTINDENPGMRPEEGILEYLARAGTFSEFGQALPENIWVELVYQIAWARYEYERRKPKAWKDGFRNQLTELAHAIDRLMQAAGDCWDWAALEFFAYPHLMGGVGDYDSDDEEEEEEALAKKLEDLSVQDADGDIQMAD</sequence>
<reference evidence="2" key="1">
    <citation type="journal article" date="2023" name="Mol. Phylogenet. Evol.">
        <title>Genome-scale phylogeny and comparative genomics of the fungal order Sordariales.</title>
        <authorList>
            <person name="Hensen N."/>
            <person name="Bonometti L."/>
            <person name="Westerberg I."/>
            <person name="Brannstrom I.O."/>
            <person name="Guillou S."/>
            <person name="Cros-Aarteil S."/>
            <person name="Calhoun S."/>
            <person name="Haridas S."/>
            <person name="Kuo A."/>
            <person name="Mondo S."/>
            <person name="Pangilinan J."/>
            <person name="Riley R."/>
            <person name="LaButti K."/>
            <person name="Andreopoulos B."/>
            <person name="Lipzen A."/>
            <person name="Chen C."/>
            <person name="Yan M."/>
            <person name="Daum C."/>
            <person name="Ng V."/>
            <person name="Clum A."/>
            <person name="Steindorff A."/>
            <person name="Ohm R.A."/>
            <person name="Martin F."/>
            <person name="Silar P."/>
            <person name="Natvig D.O."/>
            <person name="Lalanne C."/>
            <person name="Gautier V."/>
            <person name="Ament-Velasquez S.L."/>
            <person name="Kruys A."/>
            <person name="Hutchinson M.I."/>
            <person name="Powell A.J."/>
            <person name="Barry K."/>
            <person name="Miller A.N."/>
            <person name="Grigoriev I.V."/>
            <person name="Debuchy R."/>
            <person name="Gladieux P."/>
            <person name="Hiltunen Thoren M."/>
            <person name="Johannesson H."/>
        </authorList>
    </citation>
    <scope>NUCLEOTIDE SEQUENCE</scope>
    <source>
        <strain evidence="2">CBS 508.74</strain>
    </source>
</reference>
<evidence type="ECO:0000256" key="1">
    <source>
        <dbReference type="SAM" id="MobiDB-lite"/>
    </source>
</evidence>
<dbReference type="AlphaFoldDB" id="A0AAN6TDR6"/>
<gene>
    <name evidence="2" type="ORF">N656DRAFT_85584</name>
</gene>
<proteinExistence type="predicted"/>
<reference evidence="2" key="2">
    <citation type="submission" date="2023-05" db="EMBL/GenBank/DDBJ databases">
        <authorList>
            <consortium name="Lawrence Berkeley National Laboratory"/>
            <person name="Steindorff A."/>
            <person name="Hensen N."/>
            <person name="Bonometti L."/>
            <person name="Westerberg I."/>
            <person name="Brannstrom I.O."/>
            <person name="Guillou S."/>
            <person name="Cros-Aarteil S."/>
            <person name="Calhoun S."/>
            <person name="Haridas S."/>
            <person name="Kuo A."/>
            <person name="Mondo S."/>
            <person name="Pangilinan J."/>
            <person name="Riley R."/>
            <person name="Labutti K."/>
            <person name="Andreopoulos B."/>
            <person name="Lipzen A."/>
            <person name="Chen C."/>
            <person name="Yanf M."/>
            <person name="Daum C."/>
            <person name="Ng V."/>
            <person name="Clum A."/>
            <person name="Ohm R."/>
            <person name="Martin F."/>
            <person name="Silar P."/>
            <person name="Natvig D."/>
            <person name="Lalanne C."/>
            <person name="Gautier V."/>
            <person name="Ament-Velasquez S.L."/>
            <person name="Kruys A."/>
            <person name="Hutchinson M.I."/>
            <person name="Powell A.J."/>
            <person name="Barry K."/>
            <person name="Miller A.N."/>
            <person name="Grigoriev I.V."/>
            <person name="Debuchy R."/>
            <person name="Gladieux P."/>
            <person name="Thoren M.H."/>
            <person name="Johannesson H."/>
        </authorList>
    </citation>
    <scope>NUCLEOTIDE SEQUENCE</scope>
    <source>
        <strain evidence="2">CBS 508.74</strain>
    </source>
</reference>
<keyword evidence="3" id="KW-1185">Reference proteome</keyword>
<evidence type="ECO:0000313" key="2">
    <source>
        <dbReference type="EMBL" id="KAK4112351.1"/>
    </source>
</evidence>
<comment type="caution">
    <text evidence="2">The sequence shown here is derived from an EMBL/GenBank/DDBJ whole genome shotgun (WGS) entry which is preliminary data.</text>
</comment>
<feature type="region of interest" description="Disordered" evidence="1">
    <location>
        <begin position="176"/>
        <end position="209"/>
    </location>
</feature>
<dbReference type="Proteomes" id="UP001302812">
    <property type="component" value="Unassembled WGS sequence"/>
</dbReference>